<dbReference type="InParanoid" id="A0A667YR68"/>
<name>A0A667YR68_9TELE</name>
<protein>
    <submittedName>
        <fullName evidence="2">Uncharacterized protein</fullName>
    </submittedName>
</protein>
<evidence type="ECO:0000313" key="3">
    <source>
        <dbReference type="Proteomes" id="UP000472263"/>
    </source>
</evidence>
<reference evidence="2" key="3">
    <citation type="submission" date="2025-09" db="UniProtKB">
        <authorList>
            <consortium name="Ensembl"/>
        </authorList>
    </citation>
    <scope>IDENTIFICATION</scope>
</reference>
<dbReference type="Pfam" id="PF15152">
    <property type="entry name" value="Kisspeptin"/>
    <property type="match status" value="1"/>
</dbReference>
<sequence>MERMPRVCKAVIRRVFSCLTTENPDQVMLKALRDLASASMLSSAKSSRNLPTDEADRLFGAEFPMRTWWISKMTPHQTKKHHDLSSYNWNSFGLRYGK</sequence>
<dbReference type="GeneTree" id="ENSGT00940000177304"/>
<dbReference type="FunCoup" id="A0A667YR68">
    <property type="interactions" value="1"/>
</dbReference>
<accession>A0A667YR68</accession>
<dbReference type="Proteomes" id="UP000472263">
    <property type="component" value="Chromosome 5"/>
</dbReference>
<reference evidence="2" key="2">
    <citation type="submission" date="2025-08" db="UniProtKB">
        <authorList>
            <consortium name="Ensembl"/>
        </authorList>
    </citation>
    <scope>IDENTIFICATION</scope>
</reference>
<dbReference type="InterPro" id="IPR020207">
    <property type="entry name" value="Metastasis-suppressor_KiSS-1"/>
</dbReference>
<reference evidence="2" key="1">
    <citation type="submission" date="2019-06" db="EMBL/GenBank/DDBJ databases">
        <authorList>
            <consortium name="Wellcome Sanger Institute Data Sharing"/>
        </authorList>
    </citation>
    <scope>NUCLEOTIDE SEQUENCE [LARGE SCALE GENOMIC DNA]</scope>
</reference>
<keyword evidence="3" id="KW-1185">Reference proteome</keyword>
<feature type="region of interest" description="Disordered" evidence="1">
    <location>
        <begin position="79"/>
        <end position="98"/>
    </location>
</feature>
<evidence type="ECO:0000256" key="1">
    <source>
        <dbReference type="SAM" id="MobiDB-lite"/>
    </source>
</evidence>
<dbReference type="Ensembl" id="ENSMMDT00005033704.1">
    <property type="protein sequence ID" value="ENSMMDP00005032970.1"/>
    <property type="gene ID" value="ENSMMDG00005015518.1"/>
</dbReference>
<dbReference type="AlphaFoldDB" id="A0A667YR68"/>
<organism evidence="2 3">
    <name type="scientific">Myripristis murdjan</name>
    <name type="common">pinecone soldierfish</name>
    <dbReference type="NCBI Taxonomy" id="586833"/>
    <lineage>
        <taxon>Eukaryota</taxon>
        <taxon>Metazoa</taxon>
        <taxon>Chordata</taxon>
        <taxon>Craniata</taxon>
        <taxon>Vertebrata</taxon>
        <taxon>Euteleostomi</taxon>
        <taxon>Actinopterygii</taxon>
        <taxon>Neopterygii</taxon>
        <taxon>Teleostei</taxon>
        <taxon>Neoteleostei</taxon>
        <taxon>Acanthomorphata</taxon>
        <taxon>Holocentriformes</taxon>
        <taxon>Holocentridae</taxon>
        <taxon>Myripristis</taxon>
    </lineage>
</organism>
<evidence type="ECO:0000313" key="2">
    <source>
        <dbReference type="Ensembl" id="ENSMMDP00005032970.1"/>
    </source>
</evidence>
<proteinExistence type="predicted"/>